<evidence type="ECO:0000256" key="1">
    <source>
        <dbReference type="SAM" id="Phobius"/>
    </source>
</evidence>
<reference evidence="2 3" key="1">
    <citation type="submission" date="2018-04" db="EMBL/GenBank/DDBJ databases">
        <title>Pedobacter chongqingensis sp. nov., isolated from a rottenly hemp rope.</title>
        <authorList>
            <person name="Cai Y."/>
        </authorList>
    </citation>
    <scope>NUCLEOTIDE SEQUENCE [LARGE SCALE GENOMIC DNA]</scope>
    <source>
        <strain evidence="2 3">FJ4-8</strain>
    </source>
</reference>
<feature type="transmembrane region" description="Helical" evidence="1">
    <location>
        <begin position="94"/>
        <end position="113"/>
    </location>
</feature>
<comment type="caution">
    <text evidence="2">The sequence shown here is derived from an EMBL/GenBank/DDBJ whole genome shotgun (WGS) entry which is preliminary data.</text>
</comment>
<feature type="transmembrane region" description="Helical" evidence="1">
    <location>
        <begin position="61"/>
        <end position="88"/>
    </location>
</feature>
<evidence type="ECO:0000313" key="3">
    <source>
        <dbReference type="Proteomes" id="UP000245647"/>
    </source>
</evidence>
<dbReference type="OrthoDB" id="9790326at2"/>
<keyword evidence="3" id="KW-1185">Reference proteome</keyword>
<name>A0A2U2PK25_9SPHI</name>
<gene>
    <name evidence="2" type="ORF">DDR33_06450</name>
</gene>
<organism evidence="2 3">
    <name type="scientific">Pararcticibacter amylolyticus</name>
    <dbReference type="NCBI Taxonomy" id="2173175"/>
    <lineage>
        <taxon>Bacteria</taxon>
        <taxon>Pseudomonadati</taxon>
        <taxon>Bacteroidota</taxon>
        <taxon>Sphingobacteriia</taxon>
        <taxon>Sphingobacteriales</taxon>
        <taxon>Sphingobacteriaceae</taxon>
        <taxon>Pararcticibacter</taxon>
    </lineage>
</organism>
<evidence type="ECO:0000313" key="2">
    <source>
        <dbReference type="EMBL" id="PWG81624.1"/>
    </source>
</evidence>
<proteinExistence type="predicted"/>
<dbReference type="AlphaFoldDB" id="A0A2U2PK25"/>
<keyword evidence="1" id="KW-0472">Membrane</keyword>
<sequence length="137" mass="15711">MSGKRNTQYYPAGEFASALQAKCPRCRRGDLFASPMYGWKAQKMHSECSHCGMKFEKEPGYWYVSMFISYAMNVAELISLAVALYVFTGNLEDPYLYVGVLFAGVLLLSPFNYRYSRVILLYWLTPGLHFDPEKSKD</sequence>
<keyword evidence="1" id="KW-1133">Transmembrane helix</keyword>
<dbReference type="Proteomes" id="UP000245647">
    <property type="component" value="Unassembled WGS sequence"/>
</dbReference>
<keyword evidence="1" id="KW-0812">Transmembrane</keyword>
<protein>
    <submittedName>
        <fullName evidence="2">DUF983 domain-containing protein</fullName>
    </submittedName>
</protein>
<accession>A0A2U2PK25</accession>
<dbReference type="EMBL" id="QEAS01000004">
    <property type="protein sequence ID" value="PWG81624.1"/>
    <property type="molecule type" value="Genomic_DNA"/>
</dbReference>